<protein>
    <submittedName>
        <fullName evidence="1">Uncharacterized protein</fullName>
    </submittedName>
</protein>
<keyword evidence="2" id="KW-1185">Reference proteome</keyword>
<dbReference type="Proteomes" id="UP000092993">
    <property type="component" value="Unassembled WGS sequence"/>
</dbReference>
<gene>
    <name evidence="1" type="ORF">A0H81_14731</name>
</gene>
<sequence length="85" mass="9375">MVYYCSQTVWTDPLGYSSAECRIVEVVAESFTIQCSCVAAMGTVLASILVTKTLLCSYAFDSVKRFPNEPELTKKCSTGRCMQRG</sequence>
<evidence type="ECO:0000313" key="1">
    <source>
        <dbReference type="EMBL" id="OBZ65242.1"/>
    </source>
</evidence>
<reference evidence="1 2" key="1">
    <citation type="submission" date="2016-03" db="EMBL/GenBank/DDBJ databases">
        <title>Whole genome sequencing of Grifola frondosa 9006-11.</title>
        <authorList>
            <person name="Min B."/>
            <person name="Park H."/>
            <person name="Kim J.-G."/>
            <person name="Cho H."/>
            <person name="Oh Y.-L."/>
            <person name="Kong W.-S."/>
            <person name="Choi I.-G."/>
        </authorList>
    </citation>
    <scope>NUCLEOTIDE SEQUENCE [LARGE SCALE GENOMIC DNA]</scope>
    <source>
        <strain evidence="1 2">9006-11</strain>
    </source>
</reference>
<proteinExistence type="predicted"/>
<accession>A0A1C7LKG7</accession>
<dbReference type="EMBL" id="LUGG01000047">
    <property type="protein sequence ID" value="OBZ65242.1"/>
    <property type="molecule type" value="Genomic_DNA"/>
</dbReference>
<comment type="caution">
    <text evidence="1">The sequence shown here is derived from an EMBL/GenBank/DDBJ whole genome shotgun (WGS) entry which is preliminary data.</text>
</comment>
<evidence type="ECO:0000313" key="2">
    <source>
        <dbReference type="Proteomes" id="UP000092993"/>
    </source>
</evidence>
<name>A0A1C7LKG7_GRIFR</name>
<dbReference type="AlphaFoldDB" id="A0A1C7LKG7"/>
<organism evidence="1 2">
    <name type="scientific">Grifola frondosa</name>
    <name type="common">Maitake</name>
    <name type="synonym">Polyporus frondosus</name>
    <dbReference type="NCBI Taxonomy" id="5627"/>
    <lineage>
        <taxon>Eukaryota</taxon>
        <taxon>Fungi</taxon>
        <taxon>Dikarya</taxon>
        <taxon>Basidiomycota</taxon>
        <taxon>Agaricomycotina</taxon>
        <taxon>Agaricomycetes</taxon>
        <taxon>Polyporales</taxon>
        <taxon>Grifolaceae</taxon>
        <taxon>Grifola</taxon>
    </lineage>
</organism>